<proteinExistence type="predicted"/>
<evidence type="ECO:0000313" key="2">
    <source>
        <dbReference type="Proteomes" id="UP000594042"/>
    </source>
</evidence>
<accession>A0A7G1HQZ6</accession>
<dbReference type="EMBL" id="AP023322">
    <property type="protein sequence ID" value="BCI62109.1"/>
    <property type="molecule type" value="Genomic_DNA"/>
</dbReference>
<dbReference type="Proteomes" id="UP000594042">
    <property type="component" value="Chromosome"/>
</dbReference>
<name>A0A7G1HQZ6_9BACT</name>
<protein>
    <submittedName>
        <fullName evidence="1">Uncharacterized protein</fullName>
    </submittedName>
</protein>
<evidence type="ECO:0000313" key="1">
    <source>
        <dbReference type="EMBL" id="BCI62109.1"/>
    </source>
</evidence>
<reference evidence="2" key="1">
    <citation type="submission" date="2020-07" db="EMBL/GenBank/DDBJ databases">
        <title>Complete genome sequencing of Coprobacter sp. strain 2CBH44.</title>
        <authorList>
            <person name="Sakamoto M."/>
            <person name="Murakami T."/>
            <person name="Mori H."/>
        </authorList>
    </citation>
    <scope>NUCLEOTIDE SEQUENCE [LARGE SCALE GENOMIC DNA]</scope>
    <source>
        <strain evidence="2">2CBH44</strain>
    </source>
</reference>
<dbReference type="KEGG" id="copr:Cop2CBH44_04620"/>
<organism evidence="1 2">
    <name type="scientific">Coprobacter secundus subsp. similis</name>
    <dbReference type="NCBI Taxonomy" id="2751153"/>
    <lineage>
        <taxon>Bacteria</taxon>
        <taxon>Pseudomonadati</taxon>
        <taxon>Bacteroidota</taxon>
        <taxon>Bacteroidia</taxon>
        <taxon>Bacteroidales</taxon>
        <taxon>Barnesiellaceae</taxon>
        <taxon>Coprobacter</taxon>
    </lineage>
</organism>
<keyword evidence="2" id="KW-1185">Reference proteome</keyword>
<dbReference type="AlphaFoldDB" id="A0A7G1HQZ6"/>
<sequence length="79" mass="9348">MYTKIANNFKNKSEPVLLSLRPALEISLETLFLFYLSFREGQERTTVKCPLSTNTTISPHSTINYFFRKNQTSSYWNYR</sequence>
<gene>
    <name evidence="1" type="ORF">Cop2CBH44_04620</name>
</gene>